<dbReference type="RefSeq" id="WP_126637226.1">
    <property type="nucleotide sequence ID" value="NZ_BIFH01000016.1"/>
</dbReference>
<reference evidence="2 3" key="1">
    <citation type="submission" date="2018-12" db="EMBL/GenBank/DDBJ databases">
        <title>Draft genome sequence of Embleya hyalina NBRC 13850T.</title>
        <authorList>
            <person name="Komaki H."/>
            <person name="Hosoyama A."/>
            <person name="Kimura A."/>
            <person name="Ichikawa N."/>
            <person name="Tamura T."/>
        </authorList>
    </citation>
    <scope>NUCLEOTIDE SEQUENCE [LARGE SCALE GENOMIC DNA]</scope>
    <source>
        <strain evidence="2 3">NBRC 13850</strain>
    </source>
</reference>
<dbReference type="Gene3D" id="3.40.50.150">
    <property type="entry name" value="Vaccinia Virus protein VP39"/>
    <property type="match status" value="1"/>
</dbReference>
<dbReference type="InterPro" id="IPR006342">
    <property type="entry name" value="FkbM_mtfrase"/>
</dbReference>
<dbReference type="SUPFAM" id="SSF53335">
    <property type="entry name" value="S-adenosyl-L-methionine-dependent methyltransferases"/>
    <property type="match status" value="1"/>
</dbReference>
<feature type="domain" description="Methyltransferase FkbM" evidence="1">
    <location>
        <begin position="58"/>
        <end position="195"/>
    </location>
</feature>
<organism evidence="2 3">
    <name type="scientific">Embleya hyalina</name>
    <dbReference type="NCBI Taxonomy" id="516124"/>
    <lineage>
        <taxon>Bacteria</taxon>
        <taxon>Bacillati</taxon>
        <taxon>Actinomycetota</taxon>
        <taxon>Actinomycetes</taxon>
        <taxon>Kitasatosporales</taxon>
        <taxon>Streptomycetaceae</taxon>
        <taxon>Embleya</taxon>
    </lineage>
</organism>
<dbReference type="InterPro" id="IPR029063">
    <property type="entry name" value="SAM-dependent_MTases_sf"/>
</dbReference>
<dbReference type="PANTHER" id="PTHR34203">
    <property type="entry name" value="METHYLTRANSFERASE, FKBM FAMILY PROTEIN"/>
    <property type="match status" value="1"/>
</dbReference>
<gene>
    <name evidence="2" type="ORF">EHYA_02702</name>
</gene>
<keyword evidence="3" id="KW-1185">Reference proteome</keyword>
<protein>
    <recommendedName>
        <fullName evidence="1">Methyltransferase FkbM domain-containing protein</fullName>
    </recommendedName>
</protein>
<dbReference type="Proteomes" id="UP000286931">
    <property type="component" value="Unassembled WGS sequence"/>
</dbReference>
<name>A0A401YKB0_9ACTN</name>
<dbReference type="AlphaFoldDB" id="A0A401YKB0"/>
<evidence type="ECO:0000313" key="2">
    <source>
        <dbReference type="EMBL" id="GCD95033.1"/>
    </source>
</evidence>
<accession>A0A401YKB0</accession>
<dbReference type="InterPro" id="IPR052514">
    <property type="entry name" value="SAM-dependent_MTase"/>
</dbReference>
<sequence length="256" mass="27966">MTIAARLGPRVPPRLVTAAVDVLYPRFEPELRRLADFVPAGGTAVDVGGWYGPWSRRLARRANRVVTVEPVPHLARLLAEGAPANVRVVAAAAGDRAADTVSLWLPPGDRGDRGVSSLVRREIHDRALEVPCVRLDDLGLTEVVFVKIDVDGSESAVLRGARELLRRDRPALFIEVETRIGSTAPVLDLLAELDYAGWVLPGRHWLPLAGFDLAGHQSRTAHVAERGLLRRTLAPFGRRYVNSVLFLPKSRRPGSG</sequence>
<dbReference type="NCBIfam" id="TIGR01444">
    <property type="entry name" value="fkbM_fam"/>
    <property type="match status" value="1"/>
</dbReference>
<evidence type="ECO:0000259" key="1">
    <source>
        <dbReference type="Pfam" id="PF05050"/>
    </source>
</evidence>
<dbReference type="EMBL" id="BIFH01000016">
    <property type="protein sequence ID" value="GCD95033.1"/>
    <property type="molecule type" value="Genomic_DNA"/>
</dbReference>
<dbReference type="PANTHER" id="PTHR34203:SF15">
    <property type="entry name" value="SLL1173 PROTEIN"/>
    <property type="match status" value="1"/>
</dbReference>
<evidence type="ECO:0000313" key="3">
    <source>
        <dbReference type="Proteomes" id="UP000286931"/>
    </source>
</evidence>
<dbReference type="OrthoDB" id="4703964at2"/>
<comment type="caution">
    <text evidence="2">The sequence shown here is derived from an EMBL/GenBank/DDBJ whole genome shotgun (WGS) entry which is preliminary data.</text>
</comment>
<dbReference type="Pfam" id="PF05050">
    <property type="entry name" value="Methyltransf_21"/>
    <property type="match status" value="1"/>
</dbReference>
<proteinExistence type="predicted"/>